<reference evidence="2 3" key="1">
    <citation type="submission" date="2024-07" db="EMBL/GenBank/DDBJ databases">
        <authorList>
            <person name="Hebao G."/>
        </authorList>
    </citation>
    <scope>NUCLEOTIDE SEQUENCE [LARGE SCALE GENOMIC DNA]</scope>
    <source>
        <strain evidence="2 3">ACCC 02193</strain>
    </source>
</reference>
<feature type="transmembrane region" description="Helical" evidence="1">
    <location>
        <begin position="30"/>
        <end position="55"/>
    </location>
</feature>
<gene>
    <name evidence="2" type="ORF">AB6T85_22505</name>
</gene>
<dbReference type="EMBL" id="JBGFFX010000019">
    <property type="protein sequence ID" value="MEY8773179.1"/>
    <property type="molecule type" value="Genomic_DNA"/>
</dbReference>
<organism evidence="2 3">
    <name type="scientific">Erwinia aeris</name>
    <dbReference type="NCBI Taxonomy" id="3239803"/>
    <lineage>
        <taxon>Bacteria</taxon>
        <taxon>Pseudomonadati</taxon>
        <taxon>Pseudomonadota</taxon>
        <taxon>Gammaproteobacteria</taxon>
        <taxon>Enterobacterales</taxon>
        <taxon>Erwiniaceae</taxon>
        <taxon>Erwinia</taxon>
    </lineage>
</organism>
<feature type="transmembrane region" description="Helical" evidence="1">
    <location>
        <begin position="67"/>
        <end position="86"/>
    </location>
</feature>
<protein>
    <submittedName>
        <fullName evidence="2">Uncharacterized protein</fullName>
    </submittedName>
</protein>
<dbReference type="Proteomes" id="UP001565243">
    <property type="component" value="Unassembled WGS sequence"/>
</dbReference>
<proteinExistence type="predicted"/>
<evidence type="ECO:0000256" key="1">
    <source>
        <dbReference type="SAM" id="Phobius"/>
    </source>
</evidence>
<keyword evidence="3" id="KW-1185">Reference proteome</keyword>
<name>A0ABV4EE24_9GAMM</name>
<dbReference type="RefSeq" id="WP_369896805.1">
    <property type="nucleotide sequence ID" value="NZ_JBGFFX010000019.1"/>
</dbReference>
<keyword evidence="1" id="KW-0472">Membrane</keyword>
<keyword evidence="1" id="KW-1133">Transmembrane helix</keyword>
<sequence length="100" mass="11124">MDRSDRENGDPMRGEVYAVNRQTVAAVCGLWGFGIFGALMLFQAAFRLVICLWGYTLNGLDPVQAGVAFAFATLCFIAAALCYRGFDRCRNTLQRHKLPQ</sequence>
<comment type="caution">
    <text evidence="2">The sequence shown here is derived from an EMBL/GenBank/DDBJ whole genome shotgun (WGS) entry which is preliminary data.</text>
</comment>
<evidence type="ECO:0000313" key="3">
    <source>
        <dbReference type="Proteomes" id="UP001565243"/>
    </source>
</evidence>
<accession>A0ABV4EE24</accession>
<evidence type="ECO:0000313" key="2">
    <source>
        <dbReference type="EMBL" id="MEY8773179.1"/>
    </source>
</evidence>
<keyword evidence="1" id="KW-0812">Transmembrane</keyword>